<dbReference type="HOGENOM" id="CLU_017584_2_0_4"/>
<keyword evidence="8" id="KW-1185">Reference proteome</keyword>
<dbReference type="KEGG" id="bav:BAV1602"/>
<evidence type="ECO:0000256" key="2">
    <source>
        <dbReference type="ARBA" id="ARBA00022898"/>
    </source>
</evidence>
<dbReference type="InterPro" id="IPR036388">
    <property type="entry name" value="WH-like_DNA-bd_sf"/>
</dbReference>
<dbReference type="InterPro" id="IPR036390">
    <property type="entry name" value="WH_DNA-bd_sf"/>
</dbReference>
<dbReference type="OrthoDB" id="5450856at2"/>
<dbReference type="Gene3D" id="3.40.640.10">
    <property type="entry name" value="Type I PLP-dependent aspartate aminotransferase-like (Major domain)"/>
    <property type="match status" value="1"/>
</dbReference>
<dbReference type="SUPFAM" id="SSF53383">
    <property type="entry name" value="PLP-dependent transferases"/>
    <property type="match status" value="1"/>
</dbReference>
<comment type="similarity">
    <text evidence="1">In the C-terminal section; belongs to the class-I pyridoxal-phosphate-dependent aminotransferase family.</text>
</comment>
<dbReference type="Pfam" id="PF00392">
    <property type="entry name" value="GntR"/>
    <property type="match status" value="1"/>
</dbReference>
<accession>Q2L1P4</accession>
<dbReference type="PROSITE" id="PS50949">
    <property type="entry name" value="HTH_GNTR"/>
    <property type="match status" value="1"/>
</dbReference>
<evidence type="ECO:0000256" key="4">
    <source>
        <dbReference type="ARBA" id="ARBA00023125"/>
    </source>
</evidence>
<proteinExistence type="inferred from homology"/>
<dbReference type="GO" id="GO:0003700">
    <property type="term" value="F:DNA-binding transcription factor activity"/>
    <property type="evidence" value="ECO:0007669"/>
    <property type="project" value="InterPro"/>
</dbReference>
<dbReference type="Proteomes" id="UP000001977">
    <property type="component" value="Chromosome"/>
</dbReference>
<reference evidence="7 8" key="1">
    <citation type="journal article" date="2006" name="J. Bacteriol.">
        <title>Comparison of the genome sequence of the poultry pathogen Bordetella avium with those of B. bronchiseptica, B. pertussis, and B. parapertussis reveals extensive diversity in surface structures associated with host interaction.</title>
        <authorList>
            <person name="Sebaihia M."/>
            <person name="Preston A."/>
            <person name="Maskell D.J."/>
            <person name="Kuzmiak H."/>
            <person name="Connell T.D."/>
            <person name="King N.D."/>
            <person name="Orndorff P.E."/>
            <person name="Miyamoto D.M."/>
            <person name="Thomson N.R."/>
            <person name="Harris D."/>
            <person name="Goble A."/>
            <person name="Lord A."/>
            <person name="Murphy L."/>
            <person name="Quail M.A."/>
            <person name="Rutter S."/>
            <person name="Squares R."/>
            <person name="Squares S."/>
            <person name="Woodward J."/>
            <person name="Parkhill J."/>
            <person name="Temple L.M."/>
        </authorList>
    </citation>
    <scope>NUCLEOTIDE SEQUENCE [LARGE SCALE GENOMIC DNA]</scope>
    <source>
        <strain evidence="7 8">197N</strain>
    </source>
</reference>
<evidence type="ECO:0000259" key="6">
    <source>
        <dbReference type="PROSITE" id="PS50949"/>
    </source>
</evidence>
<evidence type="ECO:0000313" key="8">
    <source>
        <dbReference type="Proteomes" id="UP000001977"/>
    </source>
</evidence>
<keyword evidence="5" id="KW-0804">Transcription</keyword>
<sequence length="438" mass="47362">MTFHGKTVAEIFDCVRTLAHSGRLPAGASLPPVRELAATLGVNRNTVAAAYRRLVLAGLAQTQGRLGTLIRDARSAGEQEGAQADSPLIDLASGNPNPCWLPDPRAALPAYRPRLYGEATLNPGLRDYLQTWFSPDCPPDFEIDLAHGAVDAIERLLGAYLVAGDKVAVENPCFLSSINTLRTLGLQALSVPVDRQGMATSALQTALAKGARAVILTPRAHNPTACSMSESRAREVSRLLARHPDVLLIIDDHFALLSRSPYYSALPRRAGRWALVRSFSKALGPDLRMAAIASDPSTSAQLRLRLASGTNWVSHLLQDMAETALTHPESIRQLSAARADYQQRRQTLEAALRNQGISFLAHGDGLNLWVPLPAQDLDVAQDLARQGWLLRHGQAFSVQAPVQGLRITLSTLLPAQCEQLARDLHRSLAARGLLNEAS</sequence>
<gene>
    <name evidence="7" type="ordered locus">BAV1602</name>
</gene>
<dbReference type="NCBIfam" id="NF012025">
    <property type="entry name" value="PRK15481.1"/>
    <property type="match status" value="1"/>
</dbReference>
<dbReference type="SUPFAM" id="SSF46785">
    <property type="entry name" value="Winged helix' DNA-binding domain"/>
    <property type="match status" value="1"/>
</dbReference>
<dbReference type="AlphaFoldDB" id="Q2L1P4"/>
<organism evidence="7 8">
    <name type="scientific">Bordetella avium (strain 197N)</name>
    <dbReference type="NCBI Taxonomy" id="360910"/>
    <lineage>
        <taxon>Bacteria</taxon>
        <taxon>Pseudomonadati</taxon>
        <taxon>Pseudomonadota</taxon>
        <taxon>Betaproteobacteria</taxon>
        <taxon>Burkholderiales</taxon>
        <taxon>Alcaligenaceae</taxon>
        <taxon>Bordetella</taxon>
    </lineage>
</organism>
<dbReference type="GO" id="GO:0003677">
    <property type="term" value="F:DNA binding"/>
    <property type="evidence" value="ECO:0007669"/>
    <property type="project" value="UniProtKB-KW"/>
</dbReference>
<protein>
    <submittedName>
        <fullName evidence="7">GntR-family transcriptional regulator</fullName>
    </submittedName>
</protein>
<dbReference type="InterPro" id="IPR000524">
    <property type="entry name" value="Tscrpt_reg_HTH_GntR"/>
</dbReference>
<dbReference type="InterPro" id="IPR004839">
    <property type="entry name" value="Aminotransferase_I/II_large"/>
</dbReference>
<dbReference type="InterPro" id="IPR015424">
    <property type="entry name" value="PyrdxlP-dep_Trfase"/>
</dbReference>
<keyword evidence="2" id="KW-0663">Pyridoxal phosphate</keyword>
<dbReference type="Pfam" id="PF00155">
    <property type="entry name" value="Aminotran_1_2"/>
    <property type="match status" value="1"/>
</dbReference>
<dbReference type="InterPro" id="IPR051446">
    <property type="entry name" value="HTH_trans_reg/aminotransferase"/>
</dbReference>
<feature type="domain" description="HTH gntR-type" evidence="6">
    <location>
        <begin position="5"/>
        <end position="73"/>
    </location>
</feature>
<dbReference type="SMART" id="SM00345">
    <property type="entry name" value="HTH_GNTR"/>
    <property type="match status" value="1"/>
</dbReference>
<dbReference type="Gene3D" id="1.10.10.10">
    <property type="entry name" value="Winged helix-like DNA-binding domain superfamily/Winged helix DNA-binding domain"/>
    <property type="match status" value="1"/>
</dbReference>
<evidence type="ECO:0000256" key="5">
    <source>
        <dbReference type="ARBA" id="ARBA00023163"/>
    </source>
</evidence>
<evidence type="ECO:0000256" key="1">
    <source>
        <dbReference type="ARBA" id="ARBA00005384"/>
    </source>
</evidence>
<evidence type="ECO:0000313" key="7">
    <source>
        <dbReference type="EMBL" id="CAJ49212.1"/>
    </source>
</evidence>
<evidence type="ECO:0000256" key="3">
    <source>
        <dbReference type="ARBA" id="ARBA00023015"/>
    </source>
</evidence>
<dbReference type="InterPro" id="IPR015421">
    <property type="entry name" value="PyrdxlP-dep_Trfase_major"/>
</dbReference>
<dbReference type="CDD" id="cd07377">
    <property type="entry name" value="WHTH_GntR"/>
    <property type="match status" value="1"/>
</dbReference>
<keyword evidence="4" id="KW-0238">DNA-binding</keyword>
<name>Q2L1P4_BORA1</name>
<dbReference type="CDD" id="cd00609">
    <property type="entry name" value="AAT_like"/>
    <property type="match status" value="1"/>
</dbReference>
<dbReference type="eggNOG" id="COG1167">
    <property type="taxonomic scope" value="Bacteria"/>
</dbReference>
<keyword evidence="3" id="KW-0805">Transcription regulation</keyword>
<dbReference type="PANTHER" id="PTHR46577">
    <property type="entry name" value="HTH-TYPE TRANSCRIPTIONAL REGULATORY PROTEIN GABR"/>
    <property type="match status" value="1"/>
</dbReference>
<dbReference type="GeneID" id="92935335"/>
<dbReference type="PRINTS" id="PR00035">
    <property type="entry name" value="HTHGNTR"/>
</dbReference>
<dbReference type="PANTHER" id="PTHR46577:SF1">
    <property type="entry name" value="HTH-TYPE TRANSCRIPTIONAL REGULATORY PROTEIN GABR"/>
    <property type="match status" value="1"/>
</dbReference>
<dbReference type="EMBL" id="AM167904">
    <property type="protein sequence ID" value="CAJ49212.1"/>
    <property type="molecule type" value="Genomic_DNA"/>
</dbReference>
<dbReference type="GO" id="GO:0030170">
    <property type="term" value="F:pyridoxal phosphate binding"/>
    <property type="evidence" value="ECO:0007669"/>
    <property type="project" value="InterPro"/>
</dbReference>
<dbReference type="RefSeq" id="WP_012417274.1">
    <property type="nucleotide sequence ID" value="NC_010645.1"/>
</dbReference>